<gene>
    <name evidence="1" type="ORF">BJ138DRAFT_1104220</name>
</gene>
<feature type="non-terminal residue" evidence="1">
    <location>
        <position position="1"/>
    </location>
</feature>
<name>A0ACB8A2C7_9AGAM</name>
<reference evidence="1" key="1">
    <citation type="journal article" date="2021" name="New Phytol.">
        <title>Evolutionary innovations through gain and loss of genes in the ectomycorrhizal Boletales.</title>
        <authorList>
            <person name="Wu G."/>
            <person name="Miyauchi S."/>
            <person name="Morin E."/>
            <person name="Kuo A."/>
            <person name="Drula E."/>
            <person name="Varga T."/>
            <person name="Kohler A."/>
            <person name="Feng B."/>
            <person name="Cao Y."/>
            <person name="Lipzen A."/>
            <person name="Daum C."/>
            <person name="Hundley H."/>
            <person name="Pangilinan J."/>
            <person name="Johnson J."/>
            <person name="Barry K."/>
            <person name="LaButti K."/>
            <person name="Ng V."/>
            <person name="Ahrendt S."/>
            <person name="Min B."/>
            <person name="Choi I.G."/>
            <person name="Park H."/>
            <person name="Plett J.M."/>
            <person name="Magnuson J."/>
            <person name="Spatafora J.W."/>
            <person name="Nagy L.G."/>
            <person name="Henrissat B."/>
            <person name="Grigoriev I.V."/>
            <person name="Yang Z.L."/>
            <person name="Xu J."/>
            <person name="Martin F.M."/>
        </authorList>
    </citation>
    <scope>NUCLEOTIDE SEQUENCE</scope>
    <source>
        <strain evidence="1">ATCC 28755</strain>
    </source>
</reference>
<sequence length="481" mass="52839">LSLDGKEIAWITSDDVISHLGRPIFGAWFDCDDGSVRSGIVSFAAKKLLGGIEYNAAVPVAELPVHAKLTCLAQRFPIDFILTPNPYQSAEMAQLENHTRVCLKIDLDPTRIVTVASSEPLLSEAAYWVMQNHAFDAPGALVSVLRGVTADKGSRGELVVMLALTLARDRAVGPAGDDGRPVQRWTTLPAFFRHLFHSPAHTNPSELHDDVFAALGQTLSPAGPIATEVTFEDQFQDARVYFNHFIKVHEHSFINRAYFAALSYRGTAVLCEDSKSGIDGIVPFCSKNDVRYGSTPQVELFDTMDPWTLGIFNDMDPGSDSELGEREESASKPVHAPVPLIRIIFALAARTPSLKVVKASRVANSRGLGFCTYDIWCAGISPDILCPIDGNAQVSWADLLGASTAFEVYRQDTFCTQGQVEIRQSMNPGVGDDHGFWSFLPPDYRDRAMLIESDEDEDEEDEGAGDKQKDKDKDKDKDKEV</sequence>
<proteinExistence type="predicted"/>
<evidence type="ECO:0000313" key="2">
    <source>
        <dbReference type="Proteomes" id="UP000790377"/>
    </source>
</evidence>
<accession>A0ACB8A2C7</accession>
<dbReference type="Proteomes" id="UP000790377">
    <property type="component" value="Unassembled WGS sequence"/>
</dbReference>
<protein>
    <submittedName>
        <fullName evidence="1">Uncharacterized protein</fullName>
    </submittedName>
</protein>
<evidence type="ECO:0000313" key="1">
    <source>
        <dbReference type="EMBL" id="KAH7907566.1"/>
    </source>
</evidence>
<comment type="caution">
    <text evidence="1">The sequence shown here is derived from an EMBL/GenBank/DDBJ whole genome shotgun (WGS) entry which is preliminary data.</text>
</comment>
<keyword evidence="2" id="KW-1185">Reference proteome</keyword>
<organism evidence="1 2">
    <name type="scientific">Hygrophoropsis aurantiaca</name>
    <dbReference type="NCBI Taxonomy" id="72124"/>
    <lineage>
        <taxon>Eukaryota</taxon>
        <taxon>Fungi</taxon>
        <taxon>Dikarya</taxon>
        <taxon>Basidiomycota</taxon>
        <taxon>Agaricomycotina</taxon>
        <taxon>Agaricomycetes</taxon>
        <taxon>Agaricomycetidae</taxon>
        <taxon>Boletales</taxon>
        <taxon>Coniophorineae</taxon>
        <taxon>Hygrophoropsidaceae</taxon>
        <taxon>Hygrophoropsis</taxon>
    </lineage>
</organism>
<dbReference type="EMBL" id="MU267892">
    <property type="protein sequence ID" value="KAH7907566.1"/>
    <property type="molecule type" value="Genomic_DNA"/>
</dbReference>